<accession>J7H7H6</accession>
<feature type="signal peptide" evidence="1">
    <location>
        <begin position="1"/>
        <end position="18"/>
    </location>
</feature>
<protein>
    <submittedName>
        <fullName evidence="2">Sex specific lectin</fullName>
    </submittedName>
</protein>
<keyword evidence="2" id="KW-0430">Lectin</keyword>
<evidence type="ECO:0000256" key="1">
    <source>
        <dbReference type="SAM" id="SignalP"/>
    </source>
</evidence>
<evidence type="ECO:0000313" key="2">
    <source>
        <dbReference type="EMBL" id="AFP89362.1"/>
    </source>
</evidence>
<gene>
    <name evidence="2" type="primary">AOL1</name>
</gene>
<reference evidence="2" key="1">
    <citation type="journal article" date="2012" name="Appl. Environ. Microbiol.">
        <title>Isolation and Characterization of a Sex-Specific Lectin in a Marine Red Alga, Aglaothamnion oosumiense Itono.</title>
        <authorList>
            <person name="Han J.W."/>
            <person name="Klochkova T.A."/>
            <person name="Shim J.B."/>
            <person name="Yoon K."/>
            <person name="Kim G.H."/>
        </authorList>
    </citation>
    <scope>NUCLEOTIDE SEQUENCE</scope>
</reference>
<proteinExistence type="evidence at transcript level"/>
<dbReference type="GO" id="GO:0030246">
    <property type="term" value="F:carbohydrate binding"/>
    <property type="evidence" value="ECO:0007669"/>
    <property type="project" value="UniProtKB-KW"/>
</dbReference>
<name>J7H7H6_9FLOR</name>
<dbReference type="EMBL" id="JX164251">
    <property type="protein sequence ID" value="AFP89362.1"/>
    <property type="molecule type" value="mRNA"/>
</dbReference>
<keyword evidence="1" id="KW-0732">Signal</keyword>
<sequence>MNPRIAVIFAVALLHVAATSFVPYRPMEPVSAMFALGSSRYIVPRVMRTSPSRDMSGSYTLYVNVDDAADVYLNGNPIGSTTKYTVSLVIPVVLYPLDVLAFSATDIGTKSGIWWAADPGTSGGEVLHSGNSGSVGIQAADYTGASGEWTTQAYDACQWPAAVAATSTKAFGGFPPDLGATPIWAAGKQTKTDVYVRNTFGGGCNACACSEGDGCNNGVCSNCLYYFTDPAGTARTACYDGWSVQDCGRYGPDYHWCGN</sequence>
<dbReference type="AlphaFoldDB" id="J7H7H6"/>
<organism evidence="2">
    <name type="scientific">Aglaothamnion oosumiense</name>
    <dbReference type="NCBI Taxonomy" id="1218750"/>
    <lineage>
        <taxon>Eukaryota</taxon>
        <taxon>Rhodophyta</taxon>
        <taxon>Florideophyceae</taxon>
        <taxon>Rhodymeniophycidae</taxon>
        <taxon>Ceramiales</taxon>
        <taxon>Callithamniaceae</taxon>
        <taxon>Aglaothamnion</taxon>
    </lineage>
</organism>
<feature type="chain" id="PRO_5003792529" evidence="1">
    <location>
        <begin position="19"/>
        <end position="259"/>
    </location>
</feature>